<evidence type="ECO:0000256" key="4">
    <source>
        <dbReference type="PIRSR" id="PIRSR605754-1"/>
    </source>
</evidence>
<evidence type="ECO:0000256" key="3">
    <source>
        <dbReference type="ARBA" id="ARBA00022807"/>
    </source>
</evidence>
<proteinExistence type="predicted"/>
<reference evidence="5 6" key="1">
    <citation type="submission" date="2019-07" db="EMBL/GenBank/DDBJ databases">
        <title>Whole genome shotgun sequence of Alkalibacterium kapii NBRC 103247.</title>
        <authorList>
            <person name="Hosoyama A."/>
            <person name="Uohara A."/>
            <person name="Ohji S."/>
            <person name="Ichikawa N."/>
        </authorList>
    </citation>
    <scope>NUCLEOTIDE SEQUENCE [LARGE SCALE GENOMIC DNA]</scope>
    <source>
        <strain evidence="5 6">NBRC 103247</strain>
    </source>
</reference>
<dbReference type="OrthoDB" id="1648028at2"/>
<keyword evidence="6" id="KW-1185">Reference proteome</keyword>
<comment type="caution">
    <text evidence="5">The sequence shown here is derived from an EMBL/GenBank/DDBJ whole genome shotgun (WGS) entry which is preliminary data.</text>
</comment>
<dbReference type="NCBIfam" id="TIGR01076">
    <property type="entry name" value="sortase_fam"/>
    <property type="match status" value="1"/>
</dbReference>
<dbReference type="CDD" id="cd06165">
    <property type="entry name" value="Sortase_A"/>
    <property type="match status" value="1"/>
</dbReference>
<dbReference type="Gene3D" id="2.40.260.10">
    <property type="entry name" value="Sortase"/>
    <property type="match status" value="1"/>
</dbReference>
<accession>A0A511AUY3</accession>
<evidence type="ECO:0000256" key="1">
    <source>
        <dbReference type="ARBA" id="ARBA00022670"/>
    </source>
</evidence>
<dbReference type="InterPro" id="IPR005754">
    <property type="entry name" value="Sortase"/>
</dbReference>
<feature type="active site" description="Acyl-thioester intermediate" evidence="4">
    <location>
        <position position="187"/>
    </location>
</feature>
<keyword evidence="2" id="KW-0378">Hydrolase</keyword>
<organism evidence="5 6">
    <name type="scientific">Alkalibacterium kapii</name>
    <dbReference type="NCBI Taxonomy" id="426704"/>
    <lineage>
        <taxon>Bacteria</taxon>
        <taxon>Bacillati</taxon>
        <taxon>Bacillota</taxon>
        <taxon>Bacilli</taxon>
        <taxon>Lactobacillales</taxon>
        <taxon>Carnobacteriaceae</taxon>
        <taxon>Alkalibacterium</taxon>
    </lineage>
</organism>
<name>A0A511AUY3_9LACT</name>
<protein>
    <submittedName>
        <fullName evidence="5">Class A sortase</fullName>
    </submittedName>
</protein>
<sequence length="202" mass="22664">MKKKILFLGVIAVIAGVLLIFFEPLTDWRINNLSHSVIETTETFEAKSIDTDTHYNFDEVKELSFDSLLTLPKAEDVVGIGTLIMPEVDMTIPILNGLSDENLMAGAGTMKKDQQPGQGNYAIAGHNWRDRTTLFSPLHRAQEGMSIFLRIGDDTFEYRVTTIQTVEPTRIDMIEDQNEPLLTLVTCNYDGTERLIVQATLV</sequence>
<dbReference type="RefSeq" id="WP_146924811.1">
    <property type="nucleotide sequence ID" value="NZ_BJUY01000025.1"/>
</dbReference>
<dbReference type="InterPro" id="IPR023365">
    <property type="entry name" value="Sortase_dom-sf"/>
</dbReference>
<dbReference type="GO" id="GO:0008234">
    <property type="term" value="F:cysteine-type peptidase activity"/>
    <property type="evidence" value="ECO:0007669"/>
    <property type="project" value="UniProtKB-KW"/>
</dbReference>
<dbReference type="EMBL" id="BJUY01000025">
    <property type="protein sequence ID" value="GEK92010.1"/>
    <property type="molecule type" value="Genomic_DNA"/>
</dbReference>
<keyword evidence="3" id="KW-0788">Thiol protease</keyword>
<feature type="active site" description="Proton donor/acceptor" evidence="4">
    <location>
        <position position="126"/>
    </location>
</feature>
<dbReference type="InterPro" id="IPR042007">
    <property type="entry name" value="Sortase_A"/>
</dbReference>
<evidence type="ECO:0000313" key="6">
    <source>
        <dbReference type="Proteomes" id="UP000321662"/>
    </source>
</evidence>
<evidence type="ECO:0000256" key="2">
    <source>
        <dbReference type="ARBA" id="ARBA00022801"/>
    </source>
</evidence>
<dbReference type="SUPFAM" id="SSF63817">
    <property type="entry name" value="Sortase"/>
    <property type="match status" value="1"/>
</dbReference>
<gene>
    <name evidence="5" type="ORF">AKA01nite_16320</name>
</gene>
<keyword evidence="1" id="KW-0645">Protease</keyword>
<dbReference type="Pfam" id="PF04203">
    <property type="entry name" value="Sortase"/>
    <property type="match status" value="1"/>
</dbReference>
<dbReference type="Proteomes" id="UP000321662">
    <property type="component" value="Unassembled WGS sequence"/>
</dbReference>
<evidence type="ECO:0000313" key="5">
    <source>
        <dbReference type="EMBL" id="GEK92010.1"/>
    </source>
</evidence>
<dbReference type="GO" id="GO:0006508">
    <property type="term" value="P:proteolysis"/>
    <property type="evidence" value="ECO:0007669"/>
    <property type="project" value="UniProtKB-KW"/>
</dbReference>
<dbReference type="AlphaFoldDB" id="A0A511AUY3"/>